<dbReference type="Pfam" id="PF07238">
    <property type="entry name" value="PilZ"/>
    <property type="match status" value="2"/>
</dbReference>
<comment type="caution">
    <text evidence="2">The sequence shown here is derived from an EMBL/GenBank/DDBJ whole genome shotgun (WGS) entry which is preliminary data.</text>
</comment>
<sequence length="214" mass="24412">MIEGKAPSVEELRGAPRFTLLVRMAKLVVDGREYLCVLRDASATGCKVKLFHAMPQARQIELETGSGDRYPMDLMWYRDDHAGFRFHHEIDVHRLIEDNRGIYPKRQIRVRVEQKGYLYADGQTHEVTVRDISQQGACVEISHRLMLRQLIKLEMPGFPAIYAKVCWRQQPRHGLVFETGFGLDELANNIMKMHDLSLHVSGRGPGGGQMRAAS</sequence>
<accession>A0ABW9XA36</accession>
<dbReference type="Proteomes" id="UP000753724">
    <property type="component" value="Unassembled WGS sequence"/>
</dbReference>
<proteinExistence type="predicted"/>
<protein>
    <submittedName>
        <fullName evidence="2">PilZ domain-containing protein</fullName>
    </submittedName>
</protein>
<dbReference type="InterPro" id="IPR009875">
    <property type="entry name" value="PilZ_domain"/>
</dbReference>
<organism evidence="2 3">
    <name type="scientific">Novosphingobium ovatum</name>
    <dbReference type="NCBI Taxonomy" id="1908523"/>
    <lineage>
        <taxon>Bacteria</taxon>
        <taxon>Pseudomonadati</taxon>
        <taxon>Pseudomonadota</taxon>
        <taxon>Alphaproteobacteria</taxon>
        <taxon>Sphingomonadales</taxon>
        <taxon>Sphingomonadaceae</taxon>
        <taxon>Novosphingobium</taxon>
    </lineage>
</organism>
<reference evidence="3" key="1">
    <citation type="submission" date="2020-01" db="EMBL/GenBank/DDBJ databases">
        <title>Sphingomonas sp. strain CSW-10.</title>
        <authorList>
            <person name="Chen W.-M."/>
        </authorList>
    </citation>
    <scope>NUCLEOTIDE SEQUENCE [LARGE SCALE GENOMIC DNA]</scope>
    <source>
        <strain evidence="3">FSY-8</strain>
    </source>
</reference>
<feature type="domain" description="PilZ" evidence="1">
    <location>
        <begin position="106"/>
        <end position="177"/>
    </location>
</feature>
<evidence type="ECO:0000259" key="1">
    <source>
        <dbReference type="Pfam" id="PF07238"/>
    </source>
</evidence>
<dbReference type="EMBL" id="JAAAPO010000001">
    <property type="protein sequence ID" value="NBC35390.1"/>
    <property type="molecule type" value="Genomic_DNA"/>
</dbReference>
<evidence type="ECO:0000313" key="3">
    <source>
        <dbReference type="Proteomes" id="UP000753724"/>
    </source>
</evidence>
<gene>
    <name evidence="2" type="ORF">GTZ99_02330</name>
</gene>
<feature type="domain" description="PilZ" evidence="1">
    <location>
        <begin position="13"/>
        <end position="93"/>
    </location>
</feature>
<dbReference type="SUPFAM" id="SSF141371">
    <property type="entry name" value="PilZ domain-like"/>
    <property type="match status" value="2"/>
</dbReference>
<dbReference type="RefSeq" id="WP_161716660.1">
    <property type="nucleotide sequence ID" value="NZ_JAAAPO010000001.1"/>
</dbReference>
<keyword evidence="3" id="KW-1185">Reference proteome</keyword>
<evidence type="ECO:0000313" key="2">
    <source>
        <dbReference type="EMBL" id="NBC35390.1"/>
    </source>
</evidence>
<name>A0ABW9XA36_9SPHN</name>